<keyword evidence="5" id="KW-1185">Reference proteome</keyword>
<feature type="coiled-coil region" evidence="1">
    <location>
        <begin position="204"/>
        <end position="257"/>
    </location>
</feature>
<feature type="region of interest" description="Disordered" evidence="2">
    <location>
        <begin position="177"/>
        <end position="200"/>
    </location>
</feature>
<dbReference type="Proteomes" id="UP000054383">
    <property type="component" value="Unassembled WGS sequence"/>
</dbReference>
<reference evidence="4 5" key="1">
    <citation type="submission" date="2015-04" db="EMBL/GenBank/DDBJ databases">
        <authorList>
            <person name="Syromyatnikov M.Y."/>
            <person name="Popov V.N."/>
        </authorList>
    </citation>
    <scope>NUCLEOTIDE SEQUENCE [LARGE SCALE GENOMIC DNA]</scope>
    <source>
        <strain evidence="4">WF-38-12</strain>
    </source>
</reference>
<dbReference type="OrthoDB" id="4499323at2759"/>
<organism evidence="4 5">
    <name type="scientific">Talaromyces islandicus</name>
    <name type="common">Penicillium islandicum</name>
    <dbReference type="NCBI Taxonomy" id="28573"/>
    <lineage>
        <taxon>Eukaryota</taxon>
        <taxon>Fungi</taxon>
        <taxon>Dikarya</taxon>
        <taxon>Ascomycota</taxon>
        <taxon>Pezizomycotina</taxon>
        <taxon>Eurotiomycetes</taxon>
        <taxon>Eurotiomycetidae</taxon>
        <taxon>Eurotiales</taxon>
        <taxon>Trichocomaceae</taxon>
        <taxon>Talaromyces</taxon>
        <taxon>Talaromyces sect. Islandici</taxon>
    </lineage>
</organism>
<protein>
    <submittedName>
        <fullName evidence="4">Uncharacterized protein</fullName>
    </submittedName>
</protein>
<keyword evidence="3" id="KW-1133">Transmembrane helix</keyword>
<dbReference type="OMA" id="EIAWCPY"/>
<accession>A0A0U1LR29</accession>
<gene>
    <name evidence="4" type="ORF">PISL3812_02861</name>
</gene>
<evidence type="ECO:0000256" key="1">
    <source>
        <dbReference type="SAM" id="Coils"/>
    </source>
</evidence>
<evidence type="ECO:0000313" key="5">
    <source>
        <dbReference type="Proteomes" id="UP000054383"/>
    </source>
</evidence>
<dbReference type="AlphaFoldDB" id="A0A0U1LR29"/>
<dbReference type="EMBL" id="CVMT01000002">
    <property type="protein sequence ID" value="CRG85855.1"/>
    <property type="molecule type" value="Genomic_DNA"/>
</dbReference>
<evidence type="ECO:0000256" key="2">
    <source>
        <dbReference type="SAM" id="MobiDB-lite"/>
    </source>
</evidence>
<proteinExistence type="predicted"/>
<keyword evidence="1" id="KW-0175">Coiled coil</keyword>
<evidence type="ECO:0000256" key="3">
    <source>
        <dbReference type="SAM" id="Phobius"/>
    </source>
</evidence>
<name>A0A0U1LR29_TALIS</name>
<keyword evidence="3" id="KW-0812">Transmembrane</keyword>
<feature type="transmembrane region" description="Helical" evidence="3">
    <location>
        <begin position="280"/>
        <end position="305"/>
    </location>
</feature>
<keyword evidence="3" id="KW-0472">Membrane</keyword>
<dbReference type="STRING" id="28573.A0A0U1LR29"/>
<sequence>MAQEADGYIQSHELLSTWNDELEYLGYILAEIVDPHGLDQRGFVWHQAADLPAIDDILKQASKRPNSRLKAVLNKTQRKKLRHLMLNARRIRNMVAHHQTPCEKEMRDMHRRKDELSGLLQSAIGLVASKFDIDHVNWYADLNLHNQPTGNPRQMARISLRDESLVSQRQEALAISLNRSHSSTSHQRRKATEEGREQHRRTYIAAQRRKAEKALRNAVVMEEQTVRKLKEIDSRYYAKRQQRLDKINRTIQLMRDEEREWKHRRSQVKMPGICSHDNILAAWFLAFLAITSPFWLCCVFVHKLWATFCKRFR</sequence>
<evidence type="ECO:0000313" key="4">
    <source>
        <dbReference type="EMBL" id="CRG85855.1"/>
    </source>
</evidence>